<evidence type="ECO:0008006" key="4">
    <source>
        <dbReference type="Google" id="ProtNLM"/>
    </source>
</evidence>
<dbReference type="EMBL" id="JAWJWF010000003">
    <property type="protein sequence ID" value="KAK6634811.1"/>
    <property type="molecule type" value="Genomic_DNA"/>
</dbReference>
<dbReference type="Pfam" id="PF01963">
    <property type="entry name" value="TraB_PrgY_gumN"/>
    <property type="match status" value="1"/>
</dbReference>
<dbReference type="InterPro" id="IPR002816">
    <property type="entry name" value="TraB/PrgY/GumN_fam"/>
</dbReference>
<protein>
    <recommendedName>
        <fullName evidence="4">TraB domain-containing protein</fullName>
    </recommendedName>
</protein>
<keyword evidence="3" id="KW-1185">Reference proteome</keyword>
<evidence type="ECO:0000313" key="3">
    <source>
        <dbReference type="Proteomes" id="UP001359485"/>
    </source>
</evidence>
<evidence type="ECO:0000256" key="1">
    <source>
        <dbReference type="SAM" id="MobiDB-lite"/>
    </source>
</evidence>
<evidence type="ECO:0000313" key="2">
    <source>
        <dbReference type="EMBL" id="KAK6634811.1"/>
    </source>
</evidence>
<dbReference type="CDD" id="cd14726">
    <property type="entry name" value="TraB_PrgY-like"/>
    <property type="match status" value="1"/>
</dbReference>
<organism evidence="2 3">
    <name type="scientific">Polyplax serrata</name>
    <name type="common">Common mouse louse</name>
    <dbReference type="NCBI Taxonomy" id="468196"/>
    <lineage>
        <taxon>Eukaryota</taxon>
        <taxon>Metazoa</taxon>
        <taxon>Ecdysozoa</taxon>
        <taxon>Arthropoda</taxon>
        <taxon>Hexapoda</taxon>
        <taxon>Insecta</taxon>
        <taxon>Pterygota</taxon>
        <taxon>Neoptera</taxon>
        <taxon>Paraneoptera</taxon>
        <taxon>Psocodea</taxon>
        <taxon>Troctomorpha</taxon>
        <taxon>Phthiraptera</taxon>
        <taxon>Anoplura</taxon>
        <taxon>Polyplacidae</taxon>
        <taxon>Polyplax</taxon>
    </lineage>
</organism>
<dbReference type="Proteomes" id="UP001359485">
    <property type="component" value="Unassembled WGS sequence"/>
</dbReference>
<reference evidence="2 3" key="1">
    <citation type="submission" date="2023-09" db="EMBL/GenBank/DDBJ databases">
        <title>Genomes of two closely related lineages of the louse Polyplax serrata with different host specificities.</title>
        <authorList>
            <person name="Martinu J."/>
            <person name="Tarabai H."/>
            <person name="Stefka J."/>
            <person name="Hypsa V."/>
        </authorList>
    </citation>
    <scope>NUCLEOTIDE SEQUENCE [LARGE SCALE GENOMIC DNA]</scope>
    <source>
        <strain evidence="2">98ZLc_SE</strain>
    </source>
</reference>
<gene>
    <name evidence="2" type="ORF">RUM44_000058</name>
</gene>
<feature type="region of interest" description="Disordered" evidence="1">
    <location>
        <begin position="1"/>
        <end position="20"/>
    </location>
</feature>
<proteinExistence type="predicted"/>
<accession>A0ABR1B632</accession>
<dbReference type="PANTHER" id="PTHR21530">
    <property type="entry name" value="PHEROMONE SHUTDOWN PROTEIN"/>
    <property type="match status" value="1"/>
</dbReference>
<dbReference type="InterPro" id="IPR046345">
    <property type="entry name" value="TraB_PrgY-like"/>
</dbReference>
<dbReference type="PANTHER" id="PTHR21530:SF7">
    <property type="entry name" value="TRAB DOMAIN-CONTAINING PROTEIN"/>
    <property type="match status" value="1"/>
</dbReference>
<name>A0ABR1B632_POLSC</name>
<feature type="compositionally biased region" description="Acidic residues" evidence="1">
    <location>
        <begin position="9"/>
        <end position="20"/>
    </location>
</feature>
<sequence length="367" mass="41322">MFKGQNNENENETQSDETEEFLTKEAGNGVAHMGITNDSMEFVGERHENGNITPGVSSFQNGVVSNSEFNLPHTAILLETNWGSNVYVVGTAHFSEQSQEDVAKVIQAVQPNFVVLELCESRSYMLKWEENEILKIAEKMEFKMVKETIRNYGVVQGVMYLLLLSVSAQITRELGMAPGGEFRRAYKEAANVPGCVVQLGDRPIEITLRRAFASLSWWQSIKFACYVIFNRKKIDEEDIEKCKNRDYLEEMLAMLGGEFPELKTVFVNERDLFLCHTLTSASLLSRGPHGVVPNTVVGVVGMGHLAGIQRNWEKFDLEEVRRILIVPPPSRTAKFIKLTLKTSVLVLALYGVHKLACKSETYASLFR</sequence>
<comment type="caution">
    <text evidence="2">The sequence shown here is derived from an EMBL/GenBank/DDBJ whole genome shotgun (WGS) entry which is preliminary data.</text>
</comment>